<proteinExistence type="predicted"/>
<reference evidence="1 2" key="1">
    <citation type="submission" date="2020-03" db="EMBL/GenBank/DDBJ databases">
        <title>Draft genome of Streptomyces sp. ventii, isolated from the Axial Seamount in the Pacific Ocean, and resequencing of the two type strains Streptomyces lonarensis strain NCL 716 and Streptomyces bohaiensis strain 11A07.</title>
        <authorList>
            <person name="Loughran R.M."/>
            <person name="Pfannmuller K.M."/>
            <person name="Wasson B.J."/>
            <person name="Deadmond M.C."/>
            <person name="Paddock B.E."/>
            <person name="Koyack M.J."/>
            <person name="Gallegos D.A."/>
            <person name="Mitchell E.A."/>
            <person name="Ushijima B."/>
            <person name="Saw J.H."/>
            <person name="Mcphail K.L."/>
            <person name="Videau P."/>
        </authorList>
    </citation>
    <scope>NUCLEOTIDE SEQUENCE [LARGE SCALE GENOMIC DNA]</scope>
    <source>
        <strain evidence="2">5675061</strain>
    </source>
</reference>
<organism evidence="1 2">
    <name type="scientific">Streptomyces spiramenti</name>
    <dbReference type="NCBI Taxonomy" id="2720606"/>
    <lineage>
        <taxon>Bacteria</taxon>
        <taxon>Bacillati</taxon>
        <taxon>Actinomycetota</taxon>
        <taxon>Actinomycetes</taxon>
        <taxon>Kitasatosporales</taxon>
        <taxon>Streptomycetaceae</taxon>
        <taxon>Streptomyces</taxon>
    </lineage>
</organism>
<protein>
    <submittedName>
        <fullName evidence="1">DUF1015 domain-containing protein</fullName>
    </submittedName>
</protein>
<dbReference type="Proteomes" id="UP000746503">
    <property type="component" value="Unassembled WGS sequence"/>
</dbReference>
<dbReference type="PIRSF" id="PIRSF033563">
    <property type="entry name" value="UCP033563"/>
    <property type="match status" value="1"/>
</dbReference>
<sequence length="427" mass="46506">MLSDGLDLAPFRGVRYVPERVGDIAAVTSPPYDVVVRPDGVDALHTSDPHNVVRLILPQAVDQGAATREAARTLDRWLHDGVLARDGREALYVYEQRRGGTLQRGVIGALRLSPPADGVVLPHEDVMTQVVAERSALLRETAANLEPLLLGYRGETAAAPCADPLGGTAGVVDRAVLRPPLLATTTEDGFAHRLWAVTDPAELRTVTEDLAHRTALIADGHHRWATSRRVAQERGNRPPWDRTLVLLVDTARYPLQVRAIHRVLPRLPLDRAVAAAARWFRVRELDTTDAGAALAALTDVDGPAFVLTDGAGTYRLLDGPDADLLHRTVDPRYPETWRRLDATVLHATLLGEVWRVPDLASDIAYLHDIDAALEQAARRGGTAVLMRPVGERTVLDLARQGVTMPRKSTSFGPKPATGLVLRLLDES</sequence>
<comment type="caution">
    <text evidence="1">The sequence shown here is derived from an EMBL/GenBank/DDBJ whole genome shotgun (WGS) entry which is preliminary data.</text>
</comment>
<keyword evidence="2" id="KW-1185">Reference proteome</keyword>
<evidence type="ECO:0000313" key="1">
    <source>
        <dbReference type="EMBL" id="NJP69052.1"/>
    </source>
</evidence>
<dbReference type="InterPro" id="IPR008323">
    <property type="entry name" value="UCP033563"/>
</dbReference>
<accession>A0ABX1APQ4</accession>
<gene>
    <name evidence="1" type="ORF">HCJ92_22905</name>
</gene>
<dbReference type="RefSeq" id="WP_167935520.1">
    <property type="nucleotide sequence ID" value="NZ_JAAVJB010000347.1"/>
</dbReference>
<dbReference type="PANTHER" id="PTHR36454">
    <property type="entry name" value="LMO2823 PROTEIN"/>
    <property type="match status" value="1"/>
</dbReference>
<dbReference type="PANTHER" id="PTHR36454:SF1">
    <property type="entry name" value="DUF1015 DOMAIN-CONTAINING PROTEIN"/>
    <property type="match status" value="1"/>
</dbReference>
<evidence type="ECO:0000313" key="2">
    <source>
        <dbReference type="Proteomes" id="UP000746503"/>
    </source>
</evidence>
<name>A0ABX1APQ4_9ACTN</name>
<dbReference type="EMBL" id="JAAVJB010000347">
    <property type="protein sequence ID" value="NJP69052.1"/>
    <property type="molecule type" value="Genomic_DNA"/>
</dbReference>
<dbReference type="Pfam" id="PF06245">
    <property type="entry name" value="DUF1015"/>
    <property type="match status" value="1"/>
</dbReference>